<sequence>MKRLLLPALALATVLPLSALAETAVPSSAGEIALSFAPVVKGTAPSVVNIYARQVVQDRVSPFAGDPFFDQFFEEFGATKPRVQNSLGSGVIVSEDGIVVSNYHVVADATDIRVVLADRREYAATVLLGDPQIDLAVLKLTTDEPLPALTLGDSEALQVGDLVLAIGNPFGVGQTVSSGIVSGLARSALQVGDGTGYFVQTDAPINPGNSGGALVDMAGRLIGINTAIVTRDGGSNGIGFAIPSALVARVVEQAKAGATQFNRPWAGIGGQEVDGSLSEALGMDRPLGVLVTTLHPQSPFATAGLVEGDVVLSLGGAAINTPQEFMFRLAVLGSGPQEVRYLHKGVEATTSVTLGPPPDTPDRQAVTVTEEVVLQGATLARINPAVMAELGLPLGASGVAVTAVDGVARDVGLRPGDILVALNGQMVTTPDEALAASREQARRWQIDLIRGGQTLRLRFRL</sequence>
<feature type="domain" description="PDZ" evidence="6">
    <location>
        <begin position="388"/>
        <end position="452"/>
    </location>
</feature>
<comment type="caution">
    <text evidence="7">The sequence shown here is derived from an EMBL/GenBank/DDBJ whole genome shotgun (WGS) entry which is preliminary data.</text>
</comment>
<dbReference type="InterPro" id="IPR001940">
    <property type="entry name" value="Peptidase_S1C"/>
</dbReference>
<evidence type="ECO:0000313" key="8">
    <source>
        <dbReference type="Proteomes" id="UP000241362"/>
    </source>
</evidence>
<dbReference type="Proteomes" id="UP000241362">
    <property type="component" value="Unassembled WGS sequence"/>
</dbReference>
<evidence type="ECO:0000256" key="2">
    <source>
        <dbReference type="ARBA" id="ARBA00022670"/>
    </source>
</evidence>
<dbReference type="RefSeq" id="WP_107673912.1">
    <property type="nucleotide sequence ID" value="NZ_PZKE01000012.1"/>
</dbReference>
<dbReference type="PANTHER" id="PTHR22939:SF129">
    <property type="entry name" value="SERINE PROTEASE HTRA2, MITOCHONDRIAL"/>
    <property type="match status" value="1"/>
</dbReference>
<dbReference type="Pfam" id="PF13180">
    <property type="entry name" value="PDZ_2"/>
    <property type="match status" value="1"/>
</dbReference>
<dbReference type="EMBL" id="PZKE01000012">
    <property type="protein sequence ID" value="PTE13654.1"/>
    <property type="molecule type" value="Genomic_DNA"/>
</dbReference>
<keyword evidence="8" id="KW-1185">Reference proteome</keyword>
<protein>
    <submittedName>
        <fullName evidence="7">Serine protease</fullName>
    </submittedName>
</protein>
<keyword evidence="5" id="KW-0732">Signal</keyword>
<evidence type="ECO:0000313" key="7">
    <source>
        <dbReference type="EMBL" id="PTE13654.1"/>
    </source>
</evidence>
<dbReference type="GO" id="GO:0006515">
    <property type="term" value="P:protein quality control for misfolded or incompletely synthesized proteins"/>
    <property type="evidence" value="ECO:0007669"/>
    <property type="project" value="TreeGrafter"/>
</dbReference>
<accession>A0A2T4J6X1</accession>
<dbReference type="SMART" id="SM00228">
    <property type="entry name" value="PDZ"/>
    <property type="match status" value="2"/>
</dbReference>
<dbReference type="PRINTS" id="PR00834">
    <property type="entry name" value="PROTEASES2C"/>
</dbReference>
<dbReference type="Pfam" id="PF17820">
    <property type="entry name" value="PDZ_6"/>
    <property type="match status" value="1"/>
</dbReference>
<evidence type="ECO:0000256" key="4">
    <source>
        <dbReference type="ARBA" id="ARBA00022825"/>
    </source>
</evidence>
<reference evidence="7 8" key="1">
    <citation type="submission" date="2018-03" db="EMBL/GenBank/DDBJ databases">
        <title>Rhodobacter blasticus.</title>
        <authorList>
            <person name="Meyer T.E."/>
            <person name="Miller S."/>
            <person name="Lodha T."/>
            <person name="Gandham S."/>
            <person name="Chintalapati S."/>
            <person name="Chintalapati V.R."/>
        </authorList>
    </citation>
    <scope>NUCLEOTIDE SEQUENCE [LARGE SCALE GENOMIC DNA]</scope>
    <source>
        <strain evidence="7 8">DSM 2131</strain>
    </source>
</reference>
<keyword evidence="3" id="KW-0378">Hydrolase</keyword>
<dbReference type="SUPFAM" id="SSF50494">
    <property type="entry name" value="Trypsin-like serine proteases"/>
    <property type="match status" value="1"/>
</dbReference>
<name>A0A2T4J6X1_FUSBL</name>
<dbReference type="Gene3D" id="2.30.42.10">
    <property type="match status" value="1"/>
</dbReference>
<dbReference type="InterPro" id="IPR036034">
    <property type="entry name" value="PDZ_sf"/>
</dbReference>
<feature type="domain" description="PDZ" evidence="6">
    <location>
        <begin position="266"/>
        <end position="345"/>
    </location>
</feature>
<gene>
    <name evidence="7" type="ORF">C5F44_12710</name>
</gene>
<feature type="signal peptide" evidence="5">
    <location>
        <begin position="1"/>
        <end position="21"/>
    </location>
</feature>
<evidence type="ECO:0000256" key="5">
    <source>
        <dbReference type="SAM" id="SignalP"/>
    </source>
</evidence>
<dbReference type="InterPro" id="IPR041489">
    <property type="entry name" value="PDZ_6"/>
</dbReference>
<organism evidence="7 8">
    <name type="scientific">Fuscovulum blasticum DSM 2131</name>
    <dbReference type="NCBI Taxonomy" id="1188250"/>
    <lineage>
        <taxon>Bacteria</taxon>
        <taxon>Pseudomonadati</taxon>
        <taxon>Pseudomonadota</taxon>
        <taxon>Alphaproteobacteria</taxon>
        <taxon>Rhodobacterales</taxon>
        <taxon>Paracoccaceae</taxon>
        <taxon>Pseudogemmobacter</taxon>
    </lineage>
</organism>
<dbReference type="Gene3D" id="2.30.42.60">
    <property type="match status" value="1"/>
</dbReference>
<evidence type="ECO:0000256" key="1">
    <source>
        <dbReference type="ARBA" id="ARBA00010541"/>
    </source>
</evidence>
<dbReference type="SUPFAM" id="SSF50156">
    <property type="entry name" value="PDZ domain-like"/>
    <property type="match status" value="2"/>
</dbReference>
<feature type="chain" id="PRO_5015499017" evidence="5">
    <location>
        <begin position="22"/>
        <end position="461"/>
    </location>
</feature>
<dbReference type="Pfam" id="PF13365">
    <property type="entry name" value="Trypsin_2"/>
    <property type="match status" value="1"/>
</dbReference>
<dbReference type="InterPro" id="IPR009003">
    <property type="entry name" value="Peptidase_S1_PA"/>
</dbReference>
<evidence type="ECO:0000259" key="6">
    <source>
        <dbReference type="SMART" id="SM00228"/>
    </source>
</evidence>
<comment type="similarity">
    <text evidence="1">Belongs to the peptidase S1C family.</text>
</comment>
<dbReference type="GO" id="GO:0042597">
    <property type="term" value="C:periplasmic space"/>
    <property type="evidence" value="ECO:0007669"/>
    <property type="project" value="TreeGrafter"/>
</dbReference>
<dbReference type="PANTHER" id="PTHR22939">
    <property type="entry name" value="SERINE PROTEASE FAMILY S1C HTRA-RELATED"/>
    <property type="match status" value="1"/>
</dbReference>
<dbReference type="Gene3D" id="2.40.10.120">
    <property type="match status" value="1"/>
</dbReference>
<keyword evidence="2 7" id="KW-0645">Protease</keyword>
<dbReference type="GO" id="GO:0004252">
    <property type="term" value="F:serine-type endopeptidase activity"/>
    <property type="evidence" value="ECO:0007669"/>
    <property type="project" value="InterPro"/>
</dbReference>
<dbReference type="InterPro" id="IPR001478">
    <property type="entry name" value="PDZ"/>
</dbReference>
<evidence type="ECO:0000256" key="3">
    <source>
        <dbReference type="ARBA" id="ARBA00022801"/>
    </source>
</evidence>
<keyword evidence="4" id="KW-0720">Serine protease</keyword>
<dbReference type="AlphaFoldDB" id="A0A2T4J6X1"/>
<proteinExistence type="inferred from homology"/>